<feature type="region of interest" description="Disordered" evidence="1">
    <location>
        <begin position="38"/>
        <end position="77"/>
    </location>
</feature>
<protein>
    <submittedName>
        <fullName evidence="2">Uncharacterized protein</fullName>
    </submittedName>
</protein>
<comment type="caution">
    <text evidence="2">The sequence shown here is derived from an EMBL/GenBank/DDBJ whole genome shotgun (WGS) entry which is preliminary data.</text>
</comment>
<accession>A0ABR0T5M1</accession>
<evidence type="ECO:0000313" key="2">
    <source>
        <dbReference type="EMBL" id="KAK5999514.1"/>
    </source>
</evidence>
<evidence type="ECO:0000256" key="1">
    <source>
        <dbReference type="SAM" id="MobiDB-lite"/>
    </source>
</evidence>
<feature type="compositionally biased region" description="Polar residues" evidence="1">
    <location>
        <begin position="61"/>
        <end position="70"/>
    </location>
</feature>
<dbReference type="EMBL" id="JASGXD010000023">
    <property type="protein sequence ID" value="KAK5999514.1"/>
    <property type="molecule type" value="Genomic_DNA"/>
</dbReference>
<sequence length="180" mass="20579">MSPPNFGQRITLPIHEQLYDFAKDDYRAQYFTGLSTITNQHSKDPVDTPNQTPTKGPEPISATQATTSFATKDDPPASIEHVFSKPSETSNALIRGSDAMFLPAIHSESLPFGEKFRLNEPRPLSILVSMNRDLDGYEMRPYPGTIDFSDEKQVQTLNSWRVWEIRRALMRLKKYDHRVH</sequence>
<keyword evidence="3" id="KW-1185">Reference proteome</keyword>
<organism evidence="2 3">
    <name type="scientific">Aureobasidium pullulans</name>
    <name type="common">Black yeast</name>
    <name type="synonym">Pullularia pullulans</name>
    <dbReference type="NCBI Taxonomy" id="5580"/>
    <lineage>
        <taxon>Eukaryota</taxon>
        <taxon>Fungi</taxon>
        <taxon>Dikarya</taxon>
        <taxon>Ascomycota</taxon>
        <taxon>Pezizomycotina</taxon>
        <taxon>Dothideomycetes</taxon>
        <taxon>Dothideomycetidae</taxon>
        <taxon>Dothideales</taxon>
        <taxon>Saccotheciaceae</taxon>
        <taxon>Aureobasidium</taxon>
    </lineage>
</organism>
<reference evidence="2 3" key="1">
    <citation type="submission" date="2023-11" db="EMBL/GenBank/DDBJ databases">
        <title>Draft genome sequence and annotation of the polyextremotolerant black yeast-like fungus Aureobasidium pullulans NRRL 62042.</title>
        <authorList>
            <person name="Dielentheis-Frenken M.R.E."/>
            <person name="Wibberg D."/>
            <person name="Blank L.M."/>
            <person name="Tiso T."/>
        </authorList>
    </citation>
    <scope>NUCLEOTIDE SEQUENCE [LARGE SCALE GENOMIC DNA]</scope>
    <source>
        <strain evidence="2 3">NRRL 62042</strain>
    </source>
</reference>
<dbReference type="Proteomes" id="UP001341245">
    <property type="component" value="Unassembled WGS sequence"/>
</dbReference>
<name>A0ABR0T5M1_AURPU</name>
<proteinExistence type="predicted"/>
<gene>
    <name evidence="2" type="ORF">QM012_005367</name>
</gene>
<evidence type="ECO:0000313" key="3">
    <source>
        <dbReference type="Proteomes" id="UP001341245"/>
    </source>
</evidence>